<gene>
    <name evidence="3" type="ORF">EZE20_09570</name>
</gene>
<evidence type="ECO:0000259" key="2">
    <source>
        <dbReference type="Pfam" id="PF18962"/>
    </source>
</evidence>
<organism evidence="3 4">
    <name type="scientific">Arundinibacter roseus</name>
    <dbReference type="NCBI Taxonomy" id="2070510"/>
    <lineage>
        <taxon>Bacteria</taxon>
        <taxon>Pseudomonadati</taxon>
        <taxon>Bacteroidota</taxon>
        <taxon>Cytophagia</taxon>
        <taxon>Cytophagales</taxon>
        <taxon>Spirosomataceae</taxon>
        <taxon>Arundinibacter</taxon>
    </lineage>
</organism>
<evidence type="ECO:0000313" key="3">
    <source>
        <dbReference type="EMBL" id="TDB66000.1"/>
    </source>
</evidence>
<evidence type="ECO:0000313" key="4">
    <source>
        <dbReference type="Proteomes" id="UP000295706"/>
    </source>
</evidence>
<dbReference type="NCBIfam" id="TIGR04183">
    <property type="entry name" value="Por_Secre_tail"/>
    <property type="match status" value="1"/>
</dbReference>
<sequence>MKKPNANLLLLSFALLLGMSATQLRAQSANDKKEKSIRVKVVEKKNGKTTVQERNYTLTEPLSDSEQKAFVDKVLDSMNVDGMSQKQISIRIDEDGDNEIKWNQKNDRRRVEVIEGEHEPMVWGYDNDRDRTFHFDTREFEGNMRRLEKEMKPKVNIMMKDMERLGERMGDFWTHDVLQSGSVRALNAFPNNPDNGVLNLRFTAPEKGDITITVTDTDGKEVGKKQIKDFSGEFVGQIELKKNTKGTLFVTVTQKEDGAVRRVVIK</sequence>
<feature type="chain" id="PRO_5020580533" evidence="1">
    <location>
        <begin position="27"/>
        <end position="266"/>
    </location>
</feature>
<feature type="signal peptide" evidence="1">
    <location>
        <begin position="1"/>
        <end position="26"/>
    </location>
</feature>
<reference evidence="3 4" key="1">
    <citation type="submission" date="2019-02" db="EMBL/GenBank/DDBJ databases">
        <title>Arundinibacter roseus gen. nov., sp. nov., a new member of the family Cytophagaceae.</title>
        <authorList>
            <person name="Szuroczki S."/>
            <person name="Khayer B."/>
            <person name="Sproer C."/>
            <person name="Toumi M."/>
            <person name="Szabo A."/>
            <person name="Felfoldi T."/>
            <person name="Schumann P."/>
            <person name="Toth E."/>
        </authorList>
    </citation>
    <scope>NUCLEOTIDE SEQUENCE [LARGE SCALE GENOMIC DNA]</scope>
    <source>
        <strain evidence="3 4">DMA-k-7a</strain>
    </source>
</reference>
<dbReference type="AlphaFoldDB" id="A0A4R4KDL9"/>
<evidence type="ECO:0000256" key="1">
    <source>
        <dbReference type="SAM" id="SignalP"/>
    </source>
</evidence>
<dbReference type="EMBL" id="SMJU01000005">
    <property type="protein sequence ID" value="TDB66000.1"/>
    <property type="molecule type" value="Genomic_DNA"/>
</dbReference>
<dbReference type="Proteomes" id="UP000295706">
    <property type="component" value="Unassembled WGS sequence"/>
</dbReference>
<keyword evidence="4" id="KW-1185">Reference proteome</keyword>
<proteinExistence type="predicted"/>
<feature type="domain" description="Secretion system C-terminal sorting" evidence="2">
    <location>
        <begin position="192"/>
        <end position="265"/>
    </location>
</feature>
<protein>
    <submittedName>
        <fullName evidence="3">T9SS type A sorting domain-containing protein</fullName>
    </submittedName>
</protein>
<name>A0A4R4KDL9_9BACT</name>
<keyword evidence="1" id="KW-0732">Signal</keyword>
<accession>A0A4R4KDL9</accession>
<dbReference type="Pfam" id="PF18962">
    <property type="entry name" value="Por_Secre_tail"/>
    <property type="match status" value="1"/>
</dbReference>
<comment type="caution">
    <text evidence="3">The sequence shown here is derived from an EMBL/GenBank/DDBJ whole genome shotgun (WGS) entry which is preliminary data.</text>
</comment>
<dbReference type="InterPro" id="IPR026444">
    <property type="entry name" value="Secre_tail"/>
</dbReference>
<dbReference type="OrthoDB" id="963292at2"/>
<dbReference type="RefSeq" id="WP_132116929.1">
    <property type="nucleotide sequence ID" value="NZ_SMJU01000005.1"/>
</dbReference>